<protein>
    <submittedName>
        <fullName evidence="1">Uncharacterized protein</fullName>
    </submittedName>
</protein>
<evidence type="ECO:0000313" key="2">
    <source>
        <dbReference type="Proteomes" id="UP001057279"/>
    </source>
</evidence>
<dbReference type="EMBL" id="CM043045">
    <property type="protein sequence ID" value="KAI4563906.1"/>
    <property type="molecule type" value="Genomic_DNA"/>
</dbReference>
<accession>A0ACB9UBX3</accession>
<keyword evidence="2" id="KW-1185">Reference proteome</keyword>
<name>A0ACB9UBX3_9CETA</name>
<gene>
    <name evidence="1" type="ORF">MJG53_016480</name>
</gene>
<organism evidence="1 2">
    <name type="scientific">Ovis ammon polii x Ovis aries</name>
    <dbReference type="NCBI Taxonomy" id="2918886"/>
    <lineage>
        <taxon>Eukaryota</taxon>
        <taxon>Metazoa</taxon>
        <taxon>Chordata</taxon>
        <taxon>Craniata</taxon>
        <taxon>Vertebrata</taxon>
        <taxon>Euteleostomi</taxon>
        <taxon>Mammalia</taxon>
        <taxon>Eutheria</taxon>
        <taxon>Laurasiatheria</taxon>
        <taxon>Artiodactyla</taxon>
        <taxon>Ruminantia</taxon>
        <taxon>Pecora</taxon>
        <taxon>Bovidae</taxon>
        <taxon>Caprinae</taxon>
        <taxon>Ovis</taxon>
    </lineage>
</organism>
<reference evidence="1" key="1">
    <citation type="submission" date="2022-03" db="EMBL/GenBank/DDBJ databases">
        <title>Genomic analyses of argali, domestic sheep and their hybrids provide insights into chromosomal evolution, heterosis and genetic basis of agronomic traits.</title>
        <authorList>
            <person name="Li M."/>
        </authorList>
    </citation>
    <scope>NUCLEOTIDE SEQUENCE</scope>
    <source>
        <strain evidence="1">F1 hybrid</strain>
    </source>
</reference>
<comment type="caution">
    <text evidence="1">The sequence shown here is derived from an EMBL/GenBank/DDBJ whole genome shotgun (WGS) entry which is preliminary data.</text>
</comment>
<proteinExistence type="predicted"/>
<evidence type="ECO:0000313" key="1">
    <source>
        <dbReference type="EMBL" id="KAI4563906.1"/>
    </source>
</evidence>
<dbReference type="Proteomes" id="UP001057279">
    <property type="component" value="Linkage Group LG20"/>
</dbReference>
<sequence length="106" mass="12584">MHLTSRTTQGGYHEVREDYQSRHLQIPKTQPSSPSDSLERFLHWLQGSQKQKKHVPYHCHKPKALDERVTDTQNEKGNHHHFIRKKRGFSSWAQLYGITFSYPSWT</sequence>